<dbReference type="Gene3D" id="3.10.129.10">
    <property type="entry name" value="Hotdog Thioesterase"/>
    <property type="match status" value="1"/>
</dbReference>
<feature type="region of interest" description="Disordered" evidence="1">
    <location>
        <begin position="1"/>
        <end position="22"/>
    </location>
</feature>
<evidence type="ECO:0000313" key="3">
    <source>
        <dbReference type="Proteomes" id="UP001430172"/>
    </source>
</evidence>
<sequence length="157" mass="16709">MPAPATPEQARQAEERYEGAHDHPFPTCFSCGTARSPGDGLGLRPGPLDDGSGRYACTWTAPADVTRPMAWAALDCPGGWSAGIAGRPMVLGTMTAQVWRVPEPGEALVVTAWQRGAQGRRHWSASTLHAPDGELVGRAEATWVAVDPESVRPKEQP</sequence>
<keyword evidence="3" id="KW-1185">Reference proteome</keyword>
<name>A0ABS2CQU4_9MICO</name>
<dbReference type="Proteomes" id="UP001430172">
    <property type="component" value="Unassembled WGS sequence"/>
</dbReference>
<dbReference type="InterPro" id="IPR029069">
    <property type="entry name" value="HotDog_dom_sf"/>
</dbReference>
<reference evidence="2" key="1">
    <citation type="submission" date="2021-02" db="EMBL/GenBank/DDBJ databases">
        <title>Phycicoccus sp. MQZ13P-5T, whole genome shotgun sequence.</title>
        <authorList>
            <person name="Tuo L."/>
        </authorList>
    </citation>
    <scope>NUCLEOTIDE SEQUENCE</scope>
    <source>
        <strain evidence="2">MQZ13P-5</strain>
    </source>
</reference>
<organism evidence="2 3">
    <name type="scientific">Phycicoccus sonneratiae</name>
    <dbReference type="NCBI Taxonomy" id="2807628"/>
    <lineage>
        <taxon>Bacteria</taxon>
        <taxon>Bacillati</taxon>
        <taxon>Actinomycetota</taxon>
        <taxon>Actinomycetes</taxon>
        <taxon>Micrococcales</taxon>
        <taxon>Intrasporangiaceae</taxon>
        <taxon>Phycicoccus</taxon>
    </lineage>
</organism>
<accession>A0ABS2CQU4</accession>
<dbReference type="SUPFAM" id="SSF54637">
    <property type="entry name" value="Thioesterase/thiol ester dehydrase-isomerase"/>
    <property type="match status" value="1"/>
</dbReference>
<evidence type="ECO:0000313" key="2">
    <source>
        <dbReference type="EMBL" id="MBM6402254.1"/>
    </source>
</evidence>
<feature type="compositionally biased region" description="Basic and acidic residues" evidence="1">
    <location>
        <begin position="11"/>
        <end position="22"/>
    </location>
</feature>
<comment type="caution">
    <text evidence="2">The sequence shown here is derived from an EMBL/GenBank/DDBJ whole genome shotgun (WGS) entry which is preliminary data.</text>
</comment>
<dbReference type="EMBL" id="JAFDVD010000022">
    <property type="protein sequence ID" value="MBM6402254.1"/>
    <property type="molecule type" value="Genomic_DNA"/>
</dbReference>
<gene>
    <name evidence="2" type="ORF">JQN70_17800</name>
</gene>
<evidence type="ECO:0000256" key="1">
    <source>
        <dbReference type="SAM" id="MobiDB-lite"/>
    </source>
</evidence>
<protein>
    <recommendedName>
        <fullName evidence="4">PaaI family thioesterase</fullName>
    </recommendedName>
</protein>
<proteinExistence type="predicted"/>
<evidence type="ECO:0008006" key="4">
    <source>
        <dbReference type="Google" id="ProtNLM"/>
    </source>
</evidence>